<dbReference type="AlphaFoldDB" id="A0A9Q9F965"/>
<dbReference type="Proteomes" id="UP001059546">
    <property type="component" value="Chromosome III"/>
</dbReference>
<name>A0A9Q9F965_ENCHE</name>
<evidence type="ECO:0000313" key="2">
    <source>
        <dbReference type="Proteomes" id="UP001059546"/>
    </source>
</evidence>
<organism evidence="1 2">
    <name type="scientific">Encephalitozoon hellem</name>
    <name type="common">Microsporidian parasite</name>
    <dbReference type="NCBI Taxonomy" id="27973"/>
    <lineage>
        <taxon>Eukaryota</taxon>
        <taxon>Fungi</taxon>
        <taxon>Fungi incertae sedis</taxon>
        <taxon>Microsporidia</taxon>
        <taxon>Unikaryonidae</taxon>
        <taxon>Encephalitozoon</taxon>
    </lineage>
</organism>
<accession>A0A9Q9F965</accession>
<proteinExistence type="predicted"/>
<reference evidence="1" key="1">
    <citation type="submission" date="2021-05" db="EMBL/GenBank/DDBJ databases">
        <title>Encephalitozoon hellem ATCC 50604 Complete Genome.</title>
        <authorList>
            <person name="Mascarenhas dos Santos A.C."/>
            <person name="Julian A.T."/>
            <person name="Pombert J.-F."/>
        </authorList>
    </citation>
    <scope>NUCLEOTIDE SEQUENCE</scope>
    <source>
        <strain evidence="1">ATCC 50604</strain>
    </source>
</reference>
<gene>
    <name evidence="1" type="ORF">GPU96_03g05090</name>
</gene>
<evidence type="ECO:0000313" key="1">
    <source>
        <dbReference type="EMBL" id="UTX42787.1"/>
    </source>
</evidence>
<protein>
    <submittedName>
        <fullName evidence="1">Uncharacterized protein</fullName>
    </submittedName>
</protein>
<dbReference type="EMBL" id="CP075149">
    <property type="protein sequence ID" value="UTX42787.1"/>
    <property type="molecule type" value="Genomic_DNA"/>
</dbReference>
<sequence length="466" mass="54240">MKQLDFLKRLVSGQRDLEKEFIQALLGNDVQRSIELGKMLFSRNPMFLVASLLIDFLGSPEDEAKKSLFLESLKSATIKSNLIWMLYKRGLLIEEMHHYVQGISFRDHLYYLILKEACIHGHYRLVGKQGASECIEFLLESLDDWDLYRHALDNGVEIYKKESLNYEYYLLHKLKEKDRAVELLKSRVCFKEIEFIAEMVGLEGHPHEAIDCVIQLMRKGFDEDLLRKAYGVYRKDMSVFNTKMVIAVLVSSRKAPFLVLALYLSFKHRRDFRESYEVFLIFTFLCRYFWFYPHVLKCLESMNVRNAQVPSLSFIWSDILATKGISDDKKRMEAIDNFQGSIDDLDNSIKYFIIVGNLAHAVDALELRKSIKESVILAELREGRIIGTNSNNSFCHLLGARCSYLFEKMTVGRMPKGKGMFLTDFYVTDSCTLNDVLLNGLFEVEEDFVAFFREVIEYQEGINKQE</sequence>